<dbReference type="InterPro" id="IPR052234">
    <property type="entry name" value="U5_snRNP_Component"/>
</dbReference>
<feature type="repeat" description="WD" evidence="11">
    <location>
        <begin position="225"/>
        <end position="259"/>
    </location>
</feature>
<dbReference type="OrthoDB" id="1068471at2759"/>
<dbReference type="Pfam" id="PF00400">
    <property type="entry name" value="WD40"/>
    <property type="match status" value="6"/>
</dbReference>
<comment type="caution">
    <text evidence="12">The sequence shown here is derived from an EMBL/GenBank/DDBJ whole genome shotgun (WGS) entry which is preliminary data.</text>
</comment>
<dbReference type="AlphaFoldDB" id="A0A3S3PLD5"/>
<keyword evidence="5" id="KW-0508">mRNA splicing</keyword>
<evidence type="ECO:0000256" key="4">
    <source>
        <dbReference type="ARBA" id="ARBA00022737"/>
    </source>
</evidence>
<feature type="repeat" description="WD" evidence="11">
    <location>
        <begin position="99"/>
        <end position="140"/>
    </location>
</feature>
<evidence type="ECO:0000256" key="5">
    <source>
        <dbReference type="ARBA" id="ARBA00023187"/>
    </source>
</evidence>
<protein>
    <recommendedName>
        <fullName evidence="9">U5 small nuclear ribonucleoprotein 40 kDa protein</fullName>
    </recommendedName>
    <alternativeName>
        <fullName evidence="10">WD repeat-containing protein 57</fullName>
    </alternativeName>
</protein>
<dbReference type="EMBL" id="NCKU01000046">
    <property type="protein sequence ID" value="RWS17693.1"/>
    <property type="molecule type" value="Genomic_DNA"/>
</dbReference>
<keyword evidence="4" id="KW-0677">Repeat</keyword>
<evidence type="ECO:0000256" key="11">
    <source>
        <dbReference type="PROSITE-ProRule" id="PRU00221"/>
    </source>
</evidence>
<dbReference type="Gene3D" id="2.130.10.10">
    <property type="entry name" value="YVTN repeat-like/Quinoprotein amine dehydrogenase"/>
    <property type="match status" value="1"/>
</dbReference>
<reference evidence="12 13" key="1">
    <citation type="journal article" date="2018" name="Gigascience">
        <title>Genomes of trombidid mites reveal novel predicted allergens and laterally-transferred genes associated with secondary metabolism.</title>
        <authorList>
            <person name="Dong X."/>
            <person name="Chaisiri K."/>
            <person name="Xia D."/>
            <person name="Armstrong S.D."/>
            <person name="Fang Y."/>
            <person name="Donnelly M.J."/>
            <person name="Kadowaki T."/>
            <person name="McGarry J.W."/>
            <person name="Darby A.C."/>
            <person name="Makepeace B.L."/>
        </authorList>
    </citation>
    <scope>NUCLEOTIDE SEQUENCE [LARGE SCALE GENOMIC DNA]</scope>
    <source>
        <strain evidence="12">UoL-WK</strain>
    </source>
</reference>
<dbReference type="PROSITE" id="PS50294">
    <property type="entry name" value="WD_REPEATS_REGION"/>
    <property type="match status" value="4"/>
</dbReference>
<keyword evidence="6" id="KW-0539">Nucleus</keyword>
<evidence type="ECO:0000256" key="6">
    <source>
        <dbReference type="ARBA" id="ARBA00023242"/>
    </source>
</evidence>
<dbReference type="GO" id="GO:0000375">
    <property type="term" value="P:RNA splicing, via transesterification reactions"/>
    <property type="evidence" value="ECO:0007669"/>
    <property type="project" value="UniProtKB-ARBA"/>
</dbReference>
<feature type="repeat" description="WD" evidence="11">
    <location>
        <begin position="286"/>
        <end position="316"/>
    </location>
</feature>
<dbReference type="CDD" id="cd00200">
    <property type="entry name" value="WD40"/>
    <property type="match status" value="1"/>
</dbReference>
<dbReference type="PROSITE" id="PS00678">
    <property type="entry name" value="WD_REPEATS_1"/>
    <property type="match status" value="2"/>
</dbReference>
<gene>
    <name evidence="12" type="ORF">B4U79_07951</name>
</gene>
<feature type="repeat" description="WD" evidence="11">
    <location>
        <begin position="56"/>
        <end position="88"/>
    </location>
</feature>
<feature type="repeat" description="WD" evidence="11">
    <location>
        <begin position="317"/>
        <end position="352"/>
    </location>
</feature>
<evidence type="ECO:0000256" key="3">
    <source>
        <dbReference type="ARBA" id="ARBA00022664"/>
    </source>
</evidence>
<dbReference type="PRINTS" id="PR00320">
    <property type="entry name" value="GPROTEINBRPT"/>
</dbReference>
<evidence type="ECO:0000313" key="13">
    <source>
        <dbReference type="Proteomes" id="UP000285301"/>
    </source>
</evidence>
<evidence type="ECO:0000256" key="9">
    <source>
        <dbReference type="ARBA" id="ARBA00073554"/>
    </source>
</evidence>
<dbReference type="PROSITE" id="PS50082">
    <property type="entry name" value="WD_REPEATS_2"/>
    <property type="match status" value="6"/>
</dbReference>
<keyword evidence="3" id="KW-0507">mRNA processing</keyword>
<dbReference type="InterPro" id="IPR020472">
    <property type="entry name" value="WD40_PAC1"/>
</dbReference>
<dbReference type="GO" id="GO:0003723">
    <property type="term" value="F:RNA binding"/>
    <property type="evidence" value="ECO:0007669"/>
    <property type="project" value="TreeGrafter"/>
</dbReference>
<comment type="function">
    <text evidence="7">Required for pre-mRNA splicing as component of the activated spliceosome. Component of the U5 small nuclear ribonucleoprotein (snRNP) complex and the U4/U6-U5 tri-snRNP complex, building blocks of the spliceosome. As a component of the minor spliceosome, involved in the splicing of U12-type introns in pre-mRNAs.</text>
</comment>
<dbReference type="Proteomes" id="UP000285301">
    <property type="component" value="Unassembled WGS sequence"/>
</dbReference>
<accession>A0A3S3PLD5</accession>
<proteinExistence type="predicted"/>
<dbReference type="GO" id="GO:0006397">
    <property type="term" value="P:mRNA processing"/>
    <property type="evidence" value="ECO:0007669"/>
    <property type="project" value="UniProtKB-KW"/>
</dbReference>
<comment type="subunit">
    <text evidence="8">Component of the pre-catalytic and catalytic spliceosome complexes. Component of the postcatalytic spliceosome P complex. Part of the U5 snRNP complex. Interacts with PRPF8. Component of the U4/U6-U5 tri-snRNP complex composed of the U4, U6 and U5 snRNAs and at least PRPF3, PRPF4, PRPF6, PRPF8, PRPF31, SNRNP200, TXNL4A, WDR57, SNRNP40, DDX23, CD2BP2, PPIH, SNU13, EFTUD2, SART1 and USP39. Component of the minor spliceosome, which splices U12-type introns.</text>
</comment>
<name>A0A3S3PLD5_9ACAR</name>
<dbReference type="STRING" id="1965070.A0A3S3PLD5"/>
<dbReference type="SUPFAM" id="SSF50978">
    <property type="entry name" value="WD40 repeat-like"/>
    <property type="match status" value="1"/>
</dbReference>
<dbReference type="InterPro" id="IPR001680">
    <property type="entry name" value="WD40_rpt"/>
</dbReference>
<dbReference type="InterPro" id="IPR019775">
    <property type="entry name" value="WD40_repeat_CS"/>
</dbReference>
<evidence type="ECO:0000313" key="12">
    <source>
        <dbReference type="EMBL" id="RWS17693.1"/>
    </source>
</evidence>
<comment type="subcellular location">
    <subcellularLocation>
        <location evidence="1">Nucleus</location>
    </subcellularLocation>
</comment>
<evidence type="ECO:0000256" key="2">
    <source>
        <dbReference type="ARBA" id="ARBA00022574"/>
    </source>
</evidence>
<dbReference type="GO" id="GO:0005682">
    <property type="term" value="C:U5 snRNP"/>
    <property type="evidence" value="ECO:0007669"/>
    <property type="project" value="UniProtKB-ARBA"/>
</dbReference>
<evidence type="ECO:0000256" key="8">
    <source>
        <dbReference type="ARBA" id="ARBA00064268"/>
    </source>
</evidence>
<dbReference type="GO" id="GO:0071013">
    <property type="term" value="C:catalytic step 2 spliceosome"/>
    <property type="evidence" value="ECO:0007669"/>
    <property type="project" value="TreeGrafter"/>
</dbReference>
<keyword evidence="12" id="KW-0687">Ribonucleoprotein</keyword>
<dbReference type="PANTHER" id="PTHR44006:SF1">
    <property type="entry name" value="U5 SMALL NUCLEAR RIBONUCLEOPROTEIN 40 KDA PROTEIN"/>
    <property type="match status" value="1"/>
</dbReference>
<evidence type="ECO:0000256" key="1">
    <source>
        <dbReference type="ARBA" id="ARBA00004123"/>
    </source>
</evidence>
<dbReference type="PANTHER" id="PTHR44006">
    <property type="entry name" value="U5 SMALL NUCLEAR RIBONUCLEOPROTEIN 40 KDA PROTEIN"/>
    <property type="match status" value="1"/>
</dbReference>
<evidence type="ECO:0000256" key="7">
    <source>
        <dbReference type="ARBA" id="ARBA00057342"/>
    </source>
</evidence>
<dbReference type="SMART" id="SM00320">
    <property type="entry name" value="WD40"/>
    <property type="match status" value="7"/>
</dbReference>
<keyword evidence="2 11" id="KW-0853">WD repeat</keyword>
<organism evidence="12 13">
    <name type="scientific">Dinothrombium tinctorium</name>
    <dbReference type="NCBI Taxonomy" id="1965070"/>
    <lineage>
        <taxon>Eukaryota</taxon>
        <taxon>Metazoa</taxon>
        <taxon>Ecdysozoa</taxon>
        <taxon>Arthropoda</taxon>
        <taxon>Chelicerata</taxon>
        <taxon>Arachnida</taxon>
        <taxon>Acari</taxon>
        <taxon>Acariformes</taxon>
        <taxon>Trombidiformes</taxon>
        <taxon>Prostigmata</taxon>
        <taxon>Anystina</taxon>
        <taxon>Parasitengona</taxon>
        <taxon>Trombidioidea</taxon>
        <taxon>Trombidiidae</taxon>
        <taxon>Dinothrombium</taxon>
    </lineage>
</organism>
<keyword evidence="13" id="KW-1185">Reference proteome</keyword>
<evidence type="ECO:0000256" key="10">
    <source>
        <dbReference type="ARBA" id="ARBA00075772"/>
    </source>
</evidence>
<sequence length="352" mass="39243">MPITNDYLKRKNDDFSNALVAIPQKKSLVVSADGKKAVDAIGPTRTSGLSAPIMLLTGHQGEIYACKFHPNGNTLASAGFDRQIFFWNTYGDCENIGVISGHKGAILDLHFSVDGDTLFTTSTDKTVIMWDSQTGTRIKKFKGHSGIVNSCHPSRRGSQLLCSAGDDCNVKIWDIRKRGVVHSFKENYPVLAVTFNDNSDQIIIGGIENLVKVYDLRKNEILYTMMGHYDSITGLSLSPDGSFVLSNAMDNSLCIWDIRPFASQERCTKTLQGHQHNFEKNLLRCSWSPDGTKVCAGSADRFVYIWDTHYRRILYKLPGHLGSVNEVVFHPREPIILSCSSDKQLYLGEIEQ</sequence>
<dbReference type="FunFam" id="2.130.10.10:FF:000229">
    <property type="entry name" value="Small nuclear ribonucleoprotein U5 subunit 40"/>
    <property type="match status" value="1"/>
</dbReference>
<dbReference type="InterPro" id="IPR015943">
    <property type="entry name" value="WD40/YVTN_repeat-like_dom_sf"/>
</dbReference>
<feature type="repeat" description="WD" evidence="11">
    <location>
        <begin position="141"/>
        <end position="183"/>
    </location>
</feature>
<dbReference type="InterPro" id="IPR036322">
    <property type="entry name" value="WD40_repeat_dom_sf"/>
</dbReference>